<proteinExistence type="predicted"/>
<keyword evidence="1" id="KW-0732">Signal</keyword>
<protein>
    <submittedName>
        <fullName evidence="2">Putative secreted protein</fullName>
    </submittedName>
</protein>
<evidence type="ECO:0000313" key="2">
    <source>
        <dbReference type="EMBL" id="MBW48032.1"/>
    </source>
</evidence>
<dbReference type="EMBL" id="GGFK01014711">
    <property type="protein sequence ID" value="MBW48032.1"/>
    <property type="molecule type" value="Transcribed_RNA"/>
</dbReference>
<dbReference type="AlphaFoldDB" id="A0A2M4B4X3"/>
<organism evidence="2">
    <name type="scientific">Anopheles triannulatus</name>
    <dbReference type="NCBI Taxonomy" id="58253"/>
    <lineage>
        <taxon>Eukaryota</taxon>
        <taxon>Metazoa</taxon>
        <taxon>Ecdysozoa</taxon>
        <taxon>Arthropoda</taxon>
        <taxon>Hexapoda</taxon>
        <taxon>Insecta</taxon>
        <taxon>Pterygota</taxon>
        <taxon>Neoptera</taxon>
        <taxon>Endopterygota</taxon>
        <taxon>Diptera</taxon>
        <taxon>Nematocera</taxon>
        <taxon>Culicoidea</taxon>
        <taxon>Culicidae</taxon>
        <taxon>Anophelinae</taxon>
        <taxon>Anopheles</taxon>
    </lineage>
</organism>
<evidence type="ECO:0000256" key="1">
    <source>
        <dbReference type="SAM" id="SignalP"/>
    </source>
</evidence>
<feature type="chain" id="PRO_5014656356" evidence="1">
    <location>
        <begin position="24"/>
        <end position="89"/>
    </location>
</feature>
<reference evidence="2" key="1">
    <citation type="submission" date="2018-01" db="EMBL/GenBank/DDBJ databases">
        <title>An insight into the sialome of Amazonian anophelines.</title>
        <authorList>
            <person name="Ribeiro J.M."/>
            <person name="Scarpassa V."/>
            <person name="Calvo E."/>
        </authorList>
    </citation>
    <scope>NUCLEOTIDE SEQUENCE</scope>
    <source>
        <tissue evidence="2">Salivary glands</tissue>
    </source>
</reference>
<name>A0A2M4B4X3_9DIPT</name>
<sequence length="89" mass="10120">MWKFIIFRRWVGLLLLPFRFHHAGVSHSTMSNCLTTKAPGEIGAVRGLRSSIRLRPDIKRISLLSCLPPTDQTIGTYREARVLEELLSS</sequence>
<feature type="signal peptide" evidence="1">
    <location>
        <begin position="1"/>
        <end position="23"/>
    </location>
</feature>
<accession>A0A2M4B4X3</accession>